<dbReference type="AlphaFoldDB" id="A0A1H5FAL9"/>
<keyword evidence="1" id="KW-0812">Transmembrane</keyword>
<evidence type="ECO:0000256" key="1">
    <source>
        <dbReference type="SAM" id="Phobius"/>
    </source>
</evidence>
<accession>A0A1H5FAL9</accession>
<organism evidence="2 3">
    <name type="scientific">Arthrobacter alpinus</name>
    <dbReference type="NCBI Taxonomy" id="656366"/>
    <lineage>
        <taxon>Bacteria</taxon>
        <taxon>Bacillati</taxon>
        <taxon>Actinomycetota</taxon>
        <taxon>Actinomycetes</taxon>
        <taxon>Micrococcales</taxon>
        <taxon>Micrococcaceae</taxon>
        <taxon>Arthrobacter</taxon>
    </lineage>
</organism>
<feature type="transmembrane region" description="Helical" evidence="1">
    <location>
        <begin position="12"/>
        <end position="32"/>
    </location>
</feature>
<keyword evidence="1" id="KW-0472">Membrane</keyword>
<dbReference type="Proteomes" id="UP000182725">
    <property type="component" value="Unassembled WGS sequence"/>
</dbReference>
<reference evidence="2 3" key="1">
    <citation type="submission" date="2016-10" db="EMBL/GenBank/DDBJ databases">
        <authorList>
            <person name="de Groot N.N."/>
        </authorList>
    </citation>
    <scope>NUCLEOTIDE SEQUENCE [LARGE SCALE GENOMIC DNA]</scope>
    <source>
        <strain evidence="2 3">DSM 22274</strain>
    </source>
</reference>
<sequence>MTDKTTRRPGIKLMLIGGAIMAAGLAGLIALPPGSYNTAVLIALLLAIVGGGAICLGGSIKRIIHTYKTQGLLGIKARE</sequence>
<protein>
    <submittedName>
        <fullName evidence="2">Uncharacterized protein</fullName>
    </submittedName>
</protein>
<evidence type="ECO:0000313" key="3">
    <source>
        <dbReference type="Proteomes" id="UP000182725"/>
    </source>
</evidence>
<gene>
    <name evidence="2" type="ORF">SAMN04489740_0459</name>
</gene>
<proteinExistence type="predicted"/>
<evidence type="ECO:0000313" key="2">
    <source>
        <dbReference type="EMBL" id="SEE00178.1"/>
    </source>
</evidence>
<keyword evidence="1" id="KW-1133">Transmembrane helix</keyword>
<dbReference type="EMBL" id="FNTV01000001">
    <property type="protein sequence ID" value="SEE00178.1"/>
    <property type="molecule type" value="Genomic_DNA"/>
</dbReference>
<feature type="transmembrane region" description="Helical" evidence="1">
    <location>
        <begin position="38"/>
        <end position="60"/>
    </location>
</feature>
<dbReference type="RefSeq" id="WP_074710203.1">
    <property type="nucleotide sequence ID" value="NZ_FNTV01000001.1"/>
</dbReference>
<name>A0A1H5FAL9_9MICC</name>